<dbReference type="Pfam" id="PF14246">
    <property type="entry name" value="TetR_C_7"/>
    <property type="match status" value="1"/>
</dbReference>
<evidence type="ECO:0000313" key="5">
    <source>
        <dbReference type="Proteomes" id="UP001352223"/>
    </source>
</evidence>
<evidence type="ECO:0000313" key="4">
    <source>
        <dbReference type="EMBL" id="MEB3960005.1"/>
    </source>
</evidence>
<dbReference type="InterPro" id="IPR009057">
    <property type="entry name" value="Homeodomain-like_sf"/>
</dbReference>
<comment type="caution">
    <text evidence="4">The sequence shown here is derived from an EMBL/GenBank/DDBJ whole genome shotgun (WGS) entry which is preliminary data.</text>
</comment>
<dbReference type="Pfam" id="PF00440">
    <property type="entry name" value="TetR_N"/>
    <property type="match status" value="1"/>
</dbReference>
<dbReference type="PROSITE" id="PS50977">
    <property type="entry name" value="HTH_TETR_2"/>
    <property type="match status" value="1"/>
</dbReference>
<proteinExistence type="predicted"/>
<dbReference type="InterPro" id="IPR039536">
    <property type="entry name" value="TetR_C_Proteobacteria"/>
</dbReference>
<keyword evidence="5" id="KW-1185">Reference proteome</keyword>
<dbReference type="Proteomes" id="UP001352223">
    <property type="component" value="Unassembled WGS sequence"/>
</dbReference>
<reference evidence="4 5" key="1">
    <citation type="submission" date="2022-10" db="EMBL/GenBank/DDBJ databases">
        <authorList>
            <person name="Xie J."/>
            <person name="Shen N."/>
        </authorList>
    </citation>
    <scope>NUCLEOTIDE SEQUENCE [LARGE SCALE GENOMIC DNA]</scope>
    <source>
        <strain evidence="4 5">DSM 41681</strain>
    </source>
</reference>
<dbReference type="PANTHER" id="PTHR30055:SF146">
    <property type="entry name" value="HTH-TYPE TRANSCRIPTIONAL DUAL REGULATOR CECR"/>
    <property type="match status" value="1"/>
</dbReference>
<accession>A0ABU6C832</accession>
<evidence type="ECO:0000256" key="2">
    <source>
        <dbReference type="PROSITE-ProRule" id="PRU00335"/>
    </source>
</evidence>
<feature type="DNA-binding region" description="H-T-H motif" evidence="2">
    <location>
        <begin position="37"/>
        <end position="56"/>
    </location>
</feature>
<dbReference type="InterPro" id="IPR001647">
    <property type="entry name" value="HTH_TetR"/>
</dbReference>
<feature type="domain" description="HTH tetR-type" evidence="3">
    <location>
        <begin position="14"/>
        <end position="74"/>
    </location>
</feature>
<dbReference type="PRINTS" id="PR00455">
    <property type="entry name" value="HTHTETR"/>
</dbReference>
<gene>
    <name evidence="4" type="ORF">OKJ48_07030</name>
</gene>
<dbReference type="PANTHER" id="PTHR30055">
    <property type="entry name" value="HTH-TYPE TRANSCRIPTIONAL REGULATOR RUTR"/>
    <property type="match status" value="1"/>
</dbReference>
<dbReference type="InterPro" id="IPR050109">
    <property type="entry name" value="HTH-type_TetR-like_transc_reg"/>
</dbReference>
<sequence length="219" mass="23829">MAEQDGPGLRKGTVEKRQALLRGARTVFGREGYTRAGIDEIAAEAGVSTRTLYNHFGGKKNLFREVLLDSAASVTAAHTALIERHLGKVTDIGDDIAALAREWMGRRGEHAPHMLLVRQIISEGPHLPADVIEEWQRIGPRAVTEAVRERFVELGARGLLAVDAANSHEAARYFALLTAGSVTVDTFFGVVPMSAAEVDARVESGVRAFLRLYAVRDES</sequence>
<protein>
    <submittedName>
        <fullName evidence="4">TetR/AcrR family transcriptional regulator</fullName>
    </submittedName>
</protein>
<evidence type="ECO:0000256" key="1">
    <source>
        <dbReference type="ARBA" id="ARBA00023125"/>
    </source>
</evidence>
<name>A0ABU6C832_9ACTN</name>
<dbReference type="Gene3D" id="1.10.357.10">
    <property type="entry name" value="Tetracycline Repressor, domain 2"/>
    <property type="match status" value="1"/>
</dbReference>
<dbReference type="EMBL" id="JAOZYB010000035">
    <property type="protein sequence ID" value="MEB3960005.1"/>
    <property type="molecule type" value="Genomic_DNA"/>
</dbReference>
<dbReference type="RefSeq" id="WP_324767011.1">
    <property type="nucleotide sequence ID" value="NZ_BAAATS010000002.1"/>
</dbReference>
<dbReference type="SUPFAM" id="SSF46689">
    <property type="entry name" value="Homeodomain-like"/>
    <property type="match status" value="1"/>
</dbReference>
<evidence type="ECO:0000259" key="3">
    <source>
        <dbReference type="PROSITE" id="PS50977"/>
    </source>
</evidence>
<organism evidence="4 5">
    <name type="scientific">Streptomyces kunmingensis</name>
    <dbReference type="NCBI Taxonomy" id="68225"/>
    <lineage>
        <taxon>Bacteria</taxon>
        <taxon>Bacillati</taxon>
        <taxon>Actinomycetota</taxon>
        <taxon>Actinomycetes</taxon>
        <taxon>Kitasatosporales</taxon>
        <taxon>Streptomycetaceae</taxon>
        <taxon>Streptomyces</taxon>
    </lineage>
</organism>
<keyword evidence="1 2" id="KW-0238">DNA-binding</keyword>